<protein>
    <recommendedName>
        <fullName evidence="4">Ubiquitin-like protease family profile domain-containing protein</fullName>
    </recommendedName>
</protein>
<gene>
    <name evidence="2" type="ORF">DFH07DRAFT_782599</name>
</gene>
<dbReference type="Proteomes" id="UP001215280">
    <property type="component" value="Unassembled WGS sequence"/>
</dbReference>
<evidence type="ECO:0000256" key="1">
    <source>
        <dbReference type="SAM" id="MobiDB-lite"/>
    </source>
</evidence>
<name>A0AAD7MPJ3_9AGAR</name>
<accession>A0AAD7MPJ3</accession>
<feature type="region of interest" description="Disordered" evidence="1">
    <location>
        <begin position="42"/>
        <end position="63"/>
    </location>
</feature>
<dbReference type="InterPro" id="IPR038765">
    <property type="entry name" value="Papain-like_cys_pep_sf"/>
</dbReference>
<feature type="compositionally biased region" description="Polar residues" evidence="1">
    <location>
        <begin position="814"/>
        <end position="823"/>
    </location>
</feature>
<evidence type="ECO:0008006" key="4">
    <source>
        <dbReference type="Google" id="ProtNLM"/>
    </source>
</evidence>
<reference evidence="2" key="1">
    <citation type="submission" date="2023-03" db="EMBL/GenBank/DDBJ databases">
        <title>Massive genome expansion in bonnet fungi (Mycena s.s.) driven by repeated elements and novel gene families across ecological guilds.</title>
        <authorList>
            <consortium name="Lawrence Berkeley National Laboratory"/>
            <person name="Harder C.B."/>
            <person name="Miyauchi S."/>
            <person name="Viragh M."/>
            <person name="Kuo A."/>
            <person name="Thoen E."/>
            <person name="Andreopoulos B."/>
            <person name="Lu D."/>
            <person name="Skrede I."/>
            <person name="Drula E."/>
            <person name="Henrissat B."/>
            <person name="Morin E."/>
            <person name="Kohler A."/>
            <person name="Barry K."/>
            <person name="LaButti K."/>
            <person name="Morin E."/>
            <person name="Salamov A."/>
            <person name="Lipzen A."/>
            <person name="Mereny Z."/>
            <person name="Hegedus B."/>
            <person name="Baldrian P."/>
            <person name="Stursova M."/>
            <person name="Weitz H."/>
            <person name="Taylor A."/>
            <person name="Grigoriev I.V."/>
            <person name="Nagy L.G."/>
            <person name="Martin F."/>
            <person name="Kauserud H."/>
        </authorList>
    </citation>
    <scope>NUCLEOTIDE SEQUENCE</scope>
    <source>
        <strain evidence="2">CBHHK188m</strain>
    </source>
</reference>
<dbReference type="SUPFAM" id="SSF54001">
    <property type="entry name" value="Cysteine proteinases"/>
    <property type="match status" value="1"/>
</dbReference>
<dbReference type="AlphaFoldDB" id="A0AAD7MPJ3"/>
<organism evidence="2 3">
    <name type="scientific">Mycena maculata</name>
    <dbReference type="NCBI Taxonomy" id="230809"/>
    <lineage>
        <taxon>Eukaryota</taxon>
        <taxon>Fungi</taxon>
        <taxon>Dikarya</taxon>
        <taxon>Basidiomycota</taxon>
        <taxon>Agaricomycotina</taxon>
        <taxon>Agaricomycetes</taxon>
        <taxon>Agaricomycetidae</taxon>
        <taxon>Agaricales</taxon>
        <taxon>Marasmiineae</taxon>
        <taxon>Mycenaceae</taxon>
        <taxon>Mycena</taxon>
    </lineage>
</organism>
<feature type="region of interest" description="Disordered" evidence="1">
    <location>
        <begin position="795"/>
        <end position="846"/>
    </location>
</feature>
<dbReference type="EMBL" id="JARJLG010000215">
    <property type="protein sequence ID" value="KAJ7727027.1"/>
    <property type="molecule type" value="Genomic_DNA"/>
</dbReference>
<proteinExistence type="predicted"/>
<evidence type="ECO:0000313" key="2">
    <source>
        <dbReference type="EMBL" id="KAJ7727027.1"/>
    </source>
</evidence>
<keyword evidence="3" id="KW-1185">Reference proteome</keyword>
<comment type="caution">
    <text evidence="2">The sequence shown here is derived from an EMBL/GenBank/DDBJ whole genome shotgun (WGS) entry which is preliminary data.</text>
</comment>
<sequence length="873" mass="96579">MSLPPAPPRMAAHNLYGMDGFGLPELDRAFLPAQTHVYMPAPSLPVPRDQVPTSNSSRPSSSVQILVGKLPRLPPYVQIRAANSSRPNSRGQVSAATSSPLLTAKFSQPHWALGPPPEWHFSVQGPVAKYPRPNPSGQISVANVSRPNPRGQCLAAKSSRPNPRAEVFANYASSSSLKPLNVHRFGLNHVRPKAGASVPDTQPSFPRAASEHTFLGMIKNVPRPRGCFYASPRLPDFYGYDVPPQVDCSLPYGLPQIKRPVRIIRVVKISGKHYQISSPNSKQSPYYPGPCRPAADKLPPLSKRRFNGHLGPADATSPRAEIEWTEVHTIWERQGVDSDLGQLSRQFVVELACELADCSLNVRKMRATTAAPAFIRNAYIPAYGQDEVQALSTVRVYEYAVDLVMEARSPQNASMASHGGPLRKYARGVLIEDFCHVIHPKDANNRRKKTNAQNTDIPLADDTFAGLWLNGDQLSELDFLWFLLCAKLPCFIIEEVPPGEPALTSHSPVAVDAAFSVLIETEPDDSTFVIAAHPLRLLPRDFWWLKDKRFLNDAIIDFELNCKAFRKCTSRSPTVTILVKASHMVSGFFGKPHPEVDKPLDKYMIQWGAVDKMSPPTEKMRGVDLNSCGVFLLHYARLFLKRPLYYFSLVKNDAPHNISKAHWDPNGVLCADLRAQIQRVCTDYLHDWLCSTILEPEVIEVEDSDDEIEVTGPVAVQPQKYQQSTAFQRHLGLRKPGFDLTQMPLVLVHNVANNQGEDVIMRPISDKLMDSSVGAWQDGEEEDAPYQGRVAYWPFHHPTPTTNRSALPTPRPPGQSQSTNQGVNEGAAGQKRVGRENLGVKGPDLGTGAMMGDVKLADIDSKVALLYLVGKVR</sequence>
<evidence type="ECO:0000313" key="3">
    <source>
        <dbReference type="Proteomes" id="UP001215280"/>
    </source>
</evidence>
<dbReference type="Gene3D" id="1.10.418.20">
    <property type="match status" value="1"/>
</dbReference>